<name>A0A8H6J0E8_9PEZI</name>
<reference evidence="2 3" key="1">
    <citation type="journal article" date="2020" name="Phytopathology">
        <title>Genome Sequence Resources of Colletotrichum truncatum, C. plurivorum, C. musicola, and C. sojae: Four Species Pathogenic to Soybean (Glycine max).</title>
        <authorList>
            <person name="Rogerio F."/>
            <person name="Boufleur T.R."/>
            <person name="Ciampi-Guillardi M."/>
            <person name="Sukno S.A."/>
            <person name="Thon M.R."/>
            <person name="Massola Junior N.S."/>
            <person name="Baroncelli R."/>
        </authorList>
    </citation>
    <scope>NUCLEOTIDE SEQUENCE [LARGE SCALE GENOMIC DNA]</scope>
    <source>
        <strain evidence="2 3">LFN0009</strain>
    </source>
</reference>
<feature type="compositionally biased region" description="Low complexity" evidence="1">
    <location>
        <begin position="87"/>
        <end position="98"/>
    </location>
</feature>
<comment type="caution">
    <text evidence="2">The sequence shown here is derived from an EMBL/GenBank/DDBJ whole genome shotgun (WGS) entry which is preliminary data.</text>
</comment>
<sequence>MGIGLEPSDASSVMGLVRQQIREDHRRSHWQAIWTWLRSWVMVEFCGMCHQWRRELAHASSPTAVGQFTPDDAPRWCCLGYAWPGRAAKSAPKKSVSAGGQSRDWG</sequence>
<evidence type="ECO:0000313" key="2">
    <source>
        <dbReference type="EMBL" id="KAF6803831.1"/>
    </source>
</evidence>
<evidence type="ECO:0000256" key="1">
    <source>
        <dbReference type="SAM" id="MobiDB-lite"/>
    </source>
</evidence>
<feature type="region of interest" description="Disordered" evidence="1">
    <location>
        <begin position="86"/>
        <end position="106"/>
    </location>
</feature>
<dbReference type="AlphaFoldDB" id="A0A8H6J0E8"/>
<organism evidence="2 3">
    <name type="scientific">Colletotrichum sojae</name>
    <dbReference type="NCBI Taxonomy" id="2175907"/>
    <lineage>
        <taxon>Eukaryota</taxon>
        <taxon>Fungi</taxon>
        <taxon>Dikarya</taxon>
        <taxon>Ascomycota</taxon>
        <taxon>Pezizomycotina</taxon>
        <taxon>Sordariomycetes</taxon>
        <taxon>Hypocreomycetidae</taxon>
        <taxon>Glomerellales</taxon>
        <taxon>Glomerellaceae</taxon>
        <taxon>Colletotrichum</taxon>
        <taxon>Colletotrichum orchidearum species complex</taxon>
    </lineage>
</organism>
<proteinExistence type="predicted"/>
<protein>
    <submittedName>
        <fullName evidence="2">Uncharacterized protein</fullName>
    </submittedName>
</protein>
<dbReference type="Proteomes" id="UP000652219">
    <property type="component" value="Unassembled WGS sequence"/>
</dbReference>
<evidence type="ECO:0000313" key="3">
    <source>
        <dbReference type="Proteomes" id="UP000652219"/>
    </source>
</evidence>
<dbReference type="EMBL" id="WIGN01000226">
    <property type="protein sequence ID" value="KAF6803831.1"/>
    <property type="molecule type" value="Genomic_DNA"/>
</dbReference>
<keyword evidence="3" id="KW-1185">Reference proteome</keyword>
<accession>A0A8H6J0E8</accession>
<gene>
    <name evidence="2" type="ORF">CSOJ01_10615</name>
</gene>